<dbReference type="Pfam" id="PF01757">
    <property type="entry name" value="Acyl_transf_3"/>
    <property type="match status" value="1"/>
</dbReference>
<feature type="transmembrane region" description="Helical" evidence="2">
    <location>
        <begin position="136"/>
        <end position="162"/>
    </location>
</feature>
<keyword evidence="2" id="KW-0472">Membrane</keyword>
<dbReference type="InterPro" id="IPR050879">
    <property type="entry name" value="Acyltransferase_3"/>
</dbReference>
<feature type="compositionally biased region" description="Polar residues" evidence="1">
    <location>
        <begin position="1"/>
        <end position="10"/>
    </location>
</feature>
<dbReference type="PANTHER" id="PTHR23028">
    <property type="entry name" value="ACETYLTRANSFERASE"/>
    <property type="match status" value="1"/>
</dbReference>
<name>A0A9Q9ARJ9_9PEZI</name>
<feature type="region of interest" description="Disordered" evidence="1">
    <location>
        <begin position="1"/>
        <end position="42"/>
    </location>
</feature>
<feature type="transmembrane region" description="Helical" evidence="2">
    <location>
        <begin position="439"/>
        <end position="456"/>
    </location>
</feature>
<accession>A0A9Q9ARJ9</accession>
<organism evidence="4 5">
    <name type="scientific">Septoria linicola</name>
    <dbReference type="NCBI Taxonomy" id="215465"/>
    <lineage>
        <taxon>Eukaryota</taxon>
        <taxon>Fungi</taxon>
        <taxon>Dikarya</taxon>
        <taxon>Ascomycota</taxon>
        <taxon>Pezizomycotina</taxon>
        <taxon>Dothideomycetes</taxon>
        <taxon>Dothideomycetidae</taxon>
        <taxon>Mycosphaerellales</taxon>
        <taxon>Mycosphaerellaceae</taxon>
        <taxon>Septoria</taxon>
    </lineage>
</organism>
<keyword evidence="4" id="KW-0808">Transferase</keyword>
<feature type="transmembrane region" description="Helical" evidence="2">
    <location>
        <begin position="199"/>
        <end position="219"/>
    </location>
</feature>
<gene>
    <name evidence="4" type="ORF">Slin15195_G051970</name>
</gene>
<feature type="transmembrane region" description="Helical" evidence="2">
    <location>
        <begin position="388"/>
        <end position="406"/>
    </location>
</feature>
<protein>
    <submittedName>
        <fullName evidence="4">Acyltransferase 3 domain-containing protein</fullName>
    </submittedName>
</protein>
<feature type="transmembrane region" description="Helical" evidence="2">
    <location>
        <begin position="477"/>
        <end position="494"/>
    </location>
</feature>
<evidence type="ECO:0000256" key="2">
    <source>
        <dbReference type="SAM" id="Phobius"/>
    </source>
</evidence>
<feature type="transmembrane region" description="Helical" evidence="2">
    <location>
        <begin position="514"/>
        <end position="537"/>
    </location>
</feature>
<evidence type="ECO:0000313" key="5">
    <source>
        <dbReference type="Proteomes" id="UP001056384"/>
    </source>
</evidence>
<keyword evidence="5" id="KW-1185">Reference proteome</keyword>
<dbReference type="EMBL" id="CP099421">
    <property type="protein sequence ID" value="USW51878.1"/>
    <property type="molecule type" value="Genomic_DNA"/>
</dbReference>
<dbReference type="PANTHER" id="PTHR23028:SF134">
    <property type="entry name" value="PUTATIVE (AFU_ORTHOLOGUE AFUA_4G08520)-RELATED"/>
    <property type="match status" value="1"/>
</dbReference>
<dbReference type="InterPro" id="IPR002656">
    <property type="entry name" value="Acyl_transf_3_dom"/>
</dbReference>
<feature type="compositionally biased region" description="Basic and acidic residues" evidence="1">
    <location>
        <begin position="12"/>
        <end position="24"/>
    </location>
</feature>
<evidence type="ECO:0000259" key="3">
    <source>
        <dbReference type="Pfam" id="PF01757"/>
    </source>
</evidence>
<keyword evidence="2" id="KW-1133">Transmembrane helix</keyword>
<feature type="compositionally biased region" description="Polar residues" evidence="1">
    <location>
        <begin position="25"/>
        <end position="42"/>
    </location>
</feature>
<feature type="transmembrane region" description="Helical" evidence="2">
    <location>
        <begin position="279"/>
        <end position="301"/>
    </location>
</feature>
<reference evidence="4" key="1">
    <citation type="submission" date="2022-06" db="EMBL/GenBank/DDBJ databases">
        <title>Complete genome sequences of two strains of the flax pathogen Septoria linicola.</title>
        <authorList>
            <person name="Lapalu N."/>
            <person name="Simon A."/>
            <person name="Demenou B."/>
            <person name="Paumier D."/>
            <person name="Guillot M.-P."/>
            <person name="Gout L."/>
            <person name="Valade R."/>
        </authorList>
    </citation>
    <scope>NUCLEOTIDE SEQUENCE</scope>
    <source>
        <strain evidence="4">SE15195</strain>
    </source>
</reference>
<dbReference type="GO" id="GO:0016747">
    <property type="term" value="F:acyltransferase activity, transferring groups other than amino-acyl groups"/>
    <property type="evidence" value="ECO:0007669"/>
    <property type="project" value="InterPro"/>
</dbReference>
<proteinExistence type="predicted"/>
<feature type="transmembrane region" description="Helical" evidence="2">
    <location>
        <begin position="97"/>
        <end position="116"/>
    </location>
</feature>
<feature type="domain" description="Acyltransferase 3" evidence="3">
    <location>
        <begin position="94"/>
        <end position="511"/>
    </location>
</feature>
<evidence type="ECO:0000256" key="1">
    <source>
        <dbReference type="SAM" id="MobiDB-lite"/>
    </source>
</evidence>
<keyword evidence="4" id="KW-0012">Acyltransferase</keyword>
<sequence length="560" mass="63613">MTQQPATQSLFPREDLVQPFEKQHSPSSSISDVESFATETSQSARPLLRERLRNAARTTYTRVRPLQLFKRLCSASTTPPIGTNAPRSASRTASYDGLRGIACLIVFNFHFLYPYTKTITHGFGVNLQDVNWRHPHQLPILCLLVRGRAMVTLFFAISGYVLSHGFLSVRSVTHTSDVQQVSQAFSRLSSLALRRWMRLYLPATFSMLLVMFGAFFGAFDAGRDFQDHSPWLTGWWEQHPPRFSSSFAKQLRDFAKMWWEWSTPFQWRLFYSEYDPHTWTIPVEFRGSMVLFVLLLASAGLKRNWRVGLFILVTVYCFASKRWDVAAFTGGALVAEIHIWQAATSAPVADTTLLEDEEKSVALPTVAQTNPLSTTSTRSALRAKPWRYLLTTLQSLLFILALYILSFPDDAAEHTPGFRFLNNTLTPQMYKLGNNSNPHAYTFWHAFSAIFIIYSIRQLRLVNKLLCMSVPQYLGKISYALYLVHGPLLHSAGFPLQVKIFEGLDVKEGEVGKWVGGLMIGWLTMLSLSIVVAHFFWKVVDVPLVRFAKGLERVASRSAR</sequence>
<dbReference type="AlphaFoldDB" id="A0A9Q9ARJ9"/>
<evidence type="ECO:0000313" key="4">
    <source>
        <dbReference type="EMBL" id="USW51878.1"/>
    </source>
</evidence>
<dbReference type="Proteomes" id="UP001056384">
    <property type="component" value="Chromosome 4"/>
</dbReference>
<keyword evidence="2" id="KW-0812">Transmembrane</keyword>